<dbReference type="GO" id="GO:0042744">
    <property type="term" value="P:hydrogen peroxide catabolic process"/>
    <property type="evidence" value="ECO:0007669"/>
    <property type="project" value="TreeGrafter"/>
</dbReference>
<dbReference type="AlphaFoldDB" id="A0A8C6L555"/>
<keyword evidence="10" id="KW-1185">Reference proteome</keyword>
<dbReference type="GO" id="GO:0005344">
    <property type="term" value="F:oxygen carrier activity"/>
    <property type="evidence" value="ECO:0007669"/>
    <property type="project" value="UniProtKB-KW"/>
</dbReference>
<evidence type="ECO:0000256" key="6">
    <source>
        <dbReference type="ARBA" id="ARBA00023004"/>
    </source>
</evidence>
<sequence>MVKWTEEERETIRSVWEKVDIDEVGSQIIARTLIVYPWTERYFGRFGDIFTTTAILNNAKVAAHGKVVLNALDLAVKNMDDIKGTYSALSRLHYDKLKVDPDNFKVWTHTHTHTHTHRVNDAVSLFTADGRLHHHQHRLQTQGCSESSGPHDLAQVSVRCSRSFEQSVQIKPPNSKGGKTSPLLPVRCVCHLTRTK</sequence>
<evidence type="ECO:0000256" key="2">
    <source>
        <dbReference type="ARBA" id="ARBA00022448"/>
    </source>
</evidence>
<dbReference type="GO" id="GO:0072562">
    <property type="term" value="C:blood microparticle"/>
    <property type="evidence" value="ECO:0007669"/>
    <property type="project" value="TreeGrafter"/>
</dbReference>
<evidence type="ECO:0000259" key="8">
    <source>
        <dbReference type="PROSITE" id="PS01033"/>
    </source>
</evidence>
<dbReference type="Ensembl" id="ENSNFUT00015016575.1">
    <property type="protein sequence ID" value="ENSNFUP00015015823.1"/>
    <property type="gene ID" value="ENSNFUG00015007612.1"/>
</dbReference>
<evidence type="ECO:0000256" key="1">
    <source>
        <dbReference type="ARBA" id="ARBA00008705"/>
    </source>
</evidence>
<dbReference type="Proteomes" id="UP000694548">
    <property type="component" value="Chromosome sgr05"/>
</dbReference>
<feature type="domain" description="Globin" evidence="8">
    <location>
        <begin position="3"/>
        <end position="135"/>
    </location>
</feature>
<reference evidence="9" key="1">
    <citation type="submission" date="2014-08" db="EMBL/GenBank/DDBJ databases">
        <authorList>
            <person name="Senf B."/>
            <person name="Petzold A."/>
            <person name="Downie B.R."/>
            <person name="Koch P."/>
            <person name="Platzer M."/>
        </authorList>
    </citation>
    <scope>NUCLEOTIDE SEQUENCE [LARGE SCALE GENOMIC DNA]</scope>
    <source>
        <strain evidence="9">GRZ</strain>
    </source>
</reference>
<dbReference type="PROSITE" id="PS01033">
    <property type="entry name" value="GLOBIN"/>
    <property type="match status" value="1"/>
</dbReference>
<proteinExistence type="inferred from homology"/>
<dbReference type="Gene3D" id="1.10.490.10">
    <property type="entry name" value="Globins"/>
    <property type="match status" value="1"/>
</dbReference>
<dbReference type="GO" id="GO:0004601">
    <property type="term" value="F:peroxidase activity"/>
    <property type="evidence" value="ECO:0007669"/>
    <property type="project" value="TreeGrafter"/>
</dbReference>
<evidence type="ECO:0000256" key="3">
    <source>
        <dbReference type="ARBA" id="ARBA00022617"/>
    </source>
</evidence>
<dbReference type="InterPro" id="IPR002337">
    <property type="entry name" value="Hemoglobin_b"/>
</dbReference>
<evidence type="ECO:0000256" key="7">
    <source>
        <dbReference type="RuleBase" id="RU000356"/>
    </source>
</evidence>
<dbReference type="PRINTS" id="PR00814">
    <property type="entry name" value="BETAHAEM"/>
</dbReference>
<dbReference type="GO" id="GO:0031838">
    <property type="term" value="C:haptoglobin-hemoglobin complex"/>
    <property type="evidence" value="ECO:0007669"/>
    <property type="project" value="TreeGrafter"/>
</dbReference>
<dbReference type="InterPro" id="IPR050056">
    <property type="entry name" value="Hemoglobin_oxygen_transport"/>
</dbReference>
<organism evidence="9 10">
    <name type="scientific">Nothobranchius furzeri</name>
    <name type="common">Turquoise killifish</name>
    <dbReference type="NCBI Taxonomy" id="105023"/>
    <lineage>
        <taxon>Eukaryota</taxon>
        <taxon>Metazoa</taxon>
        <taxon>Chordata</taxon>
        <taxon>Craniata</taxon>
        <taxon>Vertebrata</taxon>
        <taxon>Euteleostomi</taxon>
        <taxon>Actinopterygii</taxon>
        <taxon>Neopterygii</taxon>
        <taxon>Teleostei</taxon>
        <taxon>Neoteleostei</taxon>
        <taxon>Acanthomorphata</taxon>
        <taxon>Ovalentaria</taxon>
        <taxon>Atherinomorphae</taxon>
        <taxon>Cyprinodontiformes</taxon>
        <taxon>Nothobranchiidae</taxon>
        <taxon>Nothobranchius</taxon>
    </lineage>
</organism>
<dbReference type="PANTHER" id="PTHR11442">
    <property type="entry name" value="HEMOGLOBIN FAMILY MEMBER"/>
    <property type="match status" value="1"/>
</dbReference>
<dbReference type="PANTHER" id="PTHR11442:SF101">
    <property type="entry name" value="HEMOGLOBIN, BETA ADULT 2"/>
    <property type="match status" value="1"/>
</dbReference>
<protein>
    <submittedName>
        <fullName evidence="9">Hemoglobin, beta adult 2</fullName>
    </submittedName>
</protein>
<dbReference type="InterPro" id="IPR009050">
    <property type="entry name" value="Globin-like_sf"/>
</dbReference>
<dbReference type="GO" id="GO:0019825">
    <property type="term" value="F:oxygen binding"/>
    <property type="evidence" value="ECO:0007669"/>
    <property type="project" value="InterPro"/>
</dbReference>
<accession>A0A8C6L555</accession>
<dbReference type="Pfam" id="PF00042">
    <property type="entry name" value="Globin"/>
    <property type="match status" value="1"/>
</dbReference>
<dbReference type="GeneTree" id="ENSGT00940000157809"/>
<dbReference type="SUPFAM" id="SSF46458">
    <property type="entry name" value="Globin-like"/>
    <property type="match status" value="1"/>
</dbReference>
<dbReference type="InterPro" id="IPR012292">
    <property type="entry name" value="Globin/Proto"/>
</dbReference>
<dbReference type="GO" id="GO:0005833">
    <property type="term" value="C:hemoglobin complex"/>
    <property type="evidence" value="ECO:0007669"/>
    <property type="project" value="InterPro"/>
</dbReference>
<gene>
    <name evidence="9" type="primary">LOC107378373</name>
</gene>
<dbReference type="GO" id="GO:0046872">
    <property type="term" value="F:metal ion binding"/>
    <property type="evidence" value="ECO:0007669"/>
    <property type="project" value="UniProtKB-KW"/>
</dbReference>
<keyword evidence="5" id="KW-0479">Metal-binding</keyword>
<evidence type="ECO:0000256" key="5">
    <source>
        <dbReference type="ARBA" id="ARBA00022723"/>
    </source>
</evidence>
<dbReference type="InterPro" id="IPR000971">
    <property type="entry name" value="Globin"/>
</dbReference>
<evidence type="ECO:0000256" key="4">
    <source>
        <dbReference type="ARBA" id="ARBA00022621"/>
    </source>
</evidence>
<keyword evidence="3 7" id="KW-0349">Heme</keyword>
<reference evidence="9" key="3">
    <citation type="submission" date="2025-09" db="UniProtKB">
        <authorList>
            <consortium name="Ensembl"/>
        </authorList>
    </citation>
    <scope>IDENTIFICATION</scope>
</reference>
<keyword evidence="4 7" id="KW-0561">Oxygen transport</keyword>
<keyword evidence="6" id="KW-0408">Iron</keyword>
<evidence type="ECO:0000313" key="10">
    <source>
        <dbReference type="Proteomes" id="UP000694548"/>
    </source>
</evidence>
<name>A0A8C6L555_NOTFU</name>
<reference evidence="9" key="2">
    <citation type="submission" date="2025-08" db="UniProtKB">
        <authorList>
            <consortium name="Ensembl"/>
        </authorList>
    </citation>
    <scope>IDENTIFICATION</scope>
</reference>
<keyword evidence="2 7" id="KW-0813">Transport</keyword>
<evidence type="ECO:0000313" key="9">
    <source>
        <dbReference type="Ensembl" id="ENSNFUP00015015823.1"/>
    </source>
</evidence>
<dbReference type="GO" id="GO:0043177">
    <property type="term" value="F:organic acid binding"/>
    <property type="evidence" value="ECO:0007669"/>
    <property type="project" value="TreeGrafter"/>
</dbReference>
<dbReference type="GO" id="GO:0020037">
    <property type="term" value="F:heme binding"/>
    <property type="evidence" value="ECO:0007669"/>
    <property type="project" value="InterPro"/>
</dbReference>
<comment type="similarity">
    <text evidence="1 7">Belongs to the globin family.</text>
</comment>
<dbReference type="GO" id="GO:0031720">
    <property type="term" value="F:haptoglobin binding"/>
    <property type="evidence" value="ECO:0007669"/>
    <property type="project" value="TreeGrafter"/>
</dbReference>